<dbReference type="GO" id="GO:0003677">
    <property type="term" value="F:DNA binding"/>
    <property type="evidence" value="ECO:0007669"/>
    <property type="project" value="InterPro"/>
</dbReference>
<dbReference type="GO" id="GO:0015074">
    <property type="term" value="P:DNA integration"/>
    <property type="evidence" value="ECO:0007669"/>
    <property type="project" value="InterPro"/>
</dbReference>
<evidence type="ECO:0008006" key="4">
    <source>
        <dbReference type="Google" id="ProtNLM"/>
    </source>
</evidence>
<keyword evidence="1" id="KW-0233">DNA recombination</keyword>
<reference evidence="3" key="1">
    <citation type="submission" date="2016-08" db="EMBL/GenBank/DDBJ databases">
        <authorList>
            <person name="Merda D."/>
            <person name="Briand M."/>
            <person name="Taghouti G."/>
            <person name="Carrere S."/>
            <person name="Gouzy J."/>
            <person name="Portier P."/>
            <person name="Jacques M.-A."/>
            <person name="Fischer-Le Saux M."/>
        </authorList>
    </citation>
    <scope>NUCLEOTIDE SEQUENCE [LARGE SCALE GENOMIC DNA]</scope>
    <source>
        <strain evidence="3">CFBP4643</strain>
    </source>
</reference>
<dbReference type="AlphaFoldDB" id="A0A2S7CXY6"/>
<organism evidence="2 3">
    <name type="scientific">Xanthomonas pisi</name>
    <dbReference type="NCBI Taxonomy" id="56457"/>
    <lineage>
        <taxon>Bacteria</taxon>
        <taxon>Pseudomonadati</taxon>
        <taxon>Pseudomonadota</taxon>
        <taxon>Gammaproteobacteria</taxon>
        <taxon>Lysobacterales</taxon>
        <taxon>Lysobacteraceae</taxon>
        <taxon>Xanthomonas</taxon>
    </lineage>
</organism>
<dbReference type="EMBL" id="MDEI01000021">
    <property type="protein sequence ID" value="PPU66462.1"/>
    <property type="molecule type" value="Genomic_DNA"/>
</dbReference>
<dbReference type="InterPro" id="IPR011010">
    <property type="entry name" value="DNA_brk_join_enz"/>
</dbReference>
<proteinExistence type="predicted"/>
<dbReference type="SUPFAM" id="SSF56349">
    <property type="entry name" value="DNA breaking-rejoining enzymes"/>
    <property type="match status" value="1"/>
</dbReference>
<accession>A0A2S7CXY6</accession>
<dbReference type="InterPro" id="IPR013762">
    <property type="entry name" value="Integrase-like_cat_sf"/>
</dbReference>
<evidence type="ECO:0000256" key="1">
    <source>
        <dbReference type="ARBA" id="ARBA00023172"/>
    </source>
</evidence>
<keyword evidence="3" id="KW-1185">Reference proteome</keyword>
<gene>
    <name evidence="2" type="ORF">XpiCFBP4643_19060</name>
</gene>
<dbReference type="Gene3D" id="1.10.443.10">
    <property type="entry name" value="Intergrase catalytic core"/>
    <property type="match status" value="1"/>
</dbReference>
<sequence length="628" mass="71843">MSFDARGDVVSRFKDQTWDFSEAAGKSCRLNFTSVSTQYPGIERMNIQTFKEIVAWWLFGERRVMKASSLHTYYSRFNLLVRFATRKGIDLKRFSELPGEIQQFAKQLRGSHVDMLLVELQALLTFSDRIGFIVFDKNAMRIFSRSLPDHKRRQTAYIPPRIWSYQLGRLNKYLTEFLQHKDKLIVAYRKACEAYLANKAFALASNNLDKTLYSPFLRSCERYPGAKYLGSMVDFLAEHGLLEFMETWRGRKEGIKLTSFGSMFSLANFCASAFIANLTGMRIGEVFSLRQNCLIAEADDILGKVYFIRGKTTKTLNEDESFWITCRDVQKALEVLEVVHAVRSSHSPHPSDAREDNRLLFTWCAEPWAAVKDRRPENADIRAPISAYGNWQIQFPQLFDPEELRIRPGDLDDARRVTPSLDPRRYTLGALWPLAWHQIRRTTAVNMSASGIVSDASLQYQLKHLSRSMSIYYGRGYSSKAISRDMQAEYLKEALESIARASSKLFEDRFVSPYGQEHKFRTLTGAAQHLSGNRKQTPVFRRTLLGVCVKATSCPSGGYDDIGPCMGENGSKGCPDAMVDRERRQVLERLLEHKRSEHSNYGIDEGRRSQIASQVRSLELSLELIDGT</sequence>
<comment type="caution">
    <text evidence="2">The sequence shown here is derived from an EMBL/GenBank/DDBJ whole genome shotgun (WGS) entry which is preliminary data.</text>
</comment>
<name>A0A2S7CXY6_9XANT</name>
<protein>
    <recommendedName>
        <fullName evidence="4">Integrase</fullName>
    </recommendedName>
</protein>
<dbReference type="GO" id="GO:0006310">
    <property type="term" value="P:DNA recombination"/>
    <property type="evidence" value="ECO:0007669"/>
    <property type="project" value="UniProtKB-KW"/>
</dbReference>
<evidence type="ECO:0000313" key="3">
    <source>
        <dbReference type="Proteomes" id="UP000238191"/>
    </source>
</evidence>
<dbReference type="Proteomes" id="UP000238191">
    <property type="component" value="Unassembled WGS sequence"/>
</dbReference>
<evidence type="ECO:0000313" key="2">
    <source>
        <dbReference type="EMBL" id="PPU66462.1"/>
    </source>
</evidence>